<dbReference type="Gene3D" id="3.40.30.10">
    <property type="entry name" value="Glutaredoxin"/>
    <property type="match status" value="1"/>
</dbReference>
<protein>
    <submittedName>
        <fullName evidence="4">Maleylpyruvate isomerase</fullName>
        <ecNumber evidence="4">5.2.1.4</ecNumber>
    </submittedName>
</protein>
<keyword evidence="4" id="KW-0670">Pyruvate</keyword>
<dbReference type="GO" id="GO:0005737">
    <property type="term" value="C:cytoplasm"/>
    <property type="evidence" value="ECO:0007669"/>
    <property type="project" value="InterPro"/>
</dbReference>
<gene>
    <name evidence="4" type="ORF">FHS79_001691</name>
</gene>
<dbReference type="CDD" id="cd03191">
    <property type="entry name" value="GST_C_Zeta"/>
    <property type="match status" value="1"/>
</dbReference>
<dbReference type="GO" id="GO:0004364">
    <property type="term" value="F:glutathione transferase activity"/>
    <property type="evidence" value="ECO:0007669"/>
    <property type="project" value="TreeGrafter"/>
</dbReference>
<dbReference type="EMBL" id="JACIIV010000010">
    <property type="protein sequence ID" value="MBB6227525.1"/>
    <property type="molecule type" value="Genomic_DNA"/>
</dbReference>
<dbReference type="SUPFAM" id="SSF47616">
    <property type="entry name" value="GST C-terminal domain-like"/>
    <property type="match status" value="1"/>
</dbReference>
<dbReference type="InterPro" id="IPR034330">
    <property type="entry name" value="GST_Zeta_C"/>
</dbReference>
<dbReference type="PANTHER" id="PTHR42673">
    <property type="entry name" value="MALEYLACETOACETATE ISOMERASE"/>
    <property type="match status" value="1"/>
</dbReference>
<dbReference type="AlphaFoldDB" id="A0A841LCI8"/>
<dbReference type="GO" id="GO:0006749">
    <property type="term" value="P:glutathione metabolic process"/>
    <property type="evidence" value="ECO:0007669"/>
    <property type="project" value="TreeGrafter"/>
</dbReference>
<dbReference type="PROSITE" id="PS50404">
    <property type="entry name" value="GST_NTER"/>
    <property type="match status" value="1"/>
</dbReference>
<dbReference type="GO" id="GO:0016034">
    <property type="term" value="F:maleylacetoacetate isomerase activity"/>
    <property type="evidence" value="ECO:0007669"/>
    <property type="project" value="TreeGrafter"/>
</dbReference>
<dbReference type="GO" id="GO:0006559">
    <property type="term" value="P:L-phenylalanine catabolic process"/>
    <property type="evidence" value="ECO:0007669"/>
    <property type="project" value="TreeGrafter"/>
</dbReference>
<comment type="caution">
    <text evidence="4">The sequence shown here is derived from an EMBL/GenBank/DDBJ whole genome shotgun (WGS) entry which is preliminary data.</text>
</comment>
<dbReference type="InterPro" id="IPR005955">
    <property type="entry name" value="GST_Zeta"/>
</dbReference>
<organism evidence="4 5">
    <name type="scientific">Polymorphobacter multimanifer</name>
    <dbReference type="NCBI Taxonomy" id="1070431"/>
    <lineage>
        <taxon>Bacteria</taxon>
        <taxon>Pseudomonadati</taxon>
        <taxon>Pseudomonadota</taxon>
        <taxon>Alphaproteobacteria</taxon>
        <taxon>Sphingomonadales</taxon>
        <taxon>Sphingosinicellaceae</taxon>
        <taxon>Polymorphobacter</taxon>
    </lineage>
</organism>
<dbReference type="InterPro" id="IPR034333">
    <property type="entry name" value="GST_Zeta_N"/>
</dbReference>
<dbReference type="InterPro" id="IPR004045">
    <property type="entry name" value="Glutathione_S-Trfase_N"/>
</dbReference>
<reference evidence="4 5" key="1">
    <citation type="submission" date="2020-08" db="EMBL/GenBank/DDBJ databases">
        <title>Genomic Encyclopedia of Type Strains, Phase IV (KMG-IV): sequencing the most valuable type-strain genomes for metagenomic binning, comparative biology and taxonomic classification.</title>
        <authorList>
            <person name="Goeker M."/>
        </authorList>
    </citation>
    <scope>NUCLEOTIDE SEQUENCE [LARGE SCALE GENOMIC DNA]</scope>
    <source>
        <strain evidence="4 5">DSM 102189</strain>
    </source>
</reference>
<accession>A0A841LCI8</accession>
<dbReference type="InterPro" id="IPR036282">
    <property type="entry name" value="Glutathione-S-Trfase_C_sf"/>
</dbReference>
<dbReference type="EC" id="5.2.1.4" evidence="4"/>
<evidence type="ECO:0000313" key="4">
    <source>
        <dbReference type="EMBL" id="MBB6227525.1"/>
    </source>
</evidence>
<sequence length="206" mass="22238">MIFHEYWRSGAAWRVRMALGLKGLTVTSVTHDLRTGEQRDAGYTALNPQGLVPAIEADGGIITQSLAILEWLEETHPTPPLLPAEPMARAQVRSMCGLIACDIHPLQNLRVQQWLKAEGADVAAWNTRWIGDGLVALDTLVAAQGGGFCHGGTPTMADCLLLPQLYSARRFGVEVDGFKALLAVEARAMTVPAIAASHPERHPDAD</sequence>
<dbReference type="CDD" id="cd03042">
    <property type="entry name" value="GST_N_Zeta"/>
    <property type="match status" value="1"/>
</dbReference>
<feature type="domain" description="GST C-terminal" evidence="3">
    <location>
        <begin position="85"/>
        <end position="206"/>
    </location>
</feature>
<evidence type="ECO:0000259" key="2">
    <source>
        <dbReference type="PROSITE" id="PS50404"/>
    </source>
</evidence>
<keyword evidence="4" id="KW-0413">Isomerase</keyword>
<dbReference type="SFLD" id="SFLDS00019">
    <property type="entry name" value="Glutathione_Transferase_(cytos"/>
    <property type="match status" value="1"/>
</dbReference>
<proteinExistence type="inferred from homology"/>
<dbReference type="NCBIfam" id="TIGR01262">
    <property type="entry name" value="maiA"/>
    <property type="match status" value="1"/>
</dbReference>
<dbReference type="PROSITE" id="PS50405">
    <property type="entry name" value="GST_CTER"/>
    <property type="match status" value="1"/>
</dbReference>
<comment type="similarity">
    <text evidence="1">Belongs to the GST superfamily. Zeta family.</text>
</comment>
<dbReference type="Proteomes" id="UP000538147">
    <property type="component" value="Unassembled WGS sequence"/>
</dbReference>
<dbReference type="InterPro" id="IPR040079">
    <property type="entry name" value="Glutathione_S-Trfase"/>
</dbReference>
<dbReference type="InterPro" id="IPR036249">
    <property type="entry name" value="Thioredoxin-like_sf"/>
</dbReference>
<dbReference type="GO" id="GO:0050077">
    <property type="term" value="F:maleylpyruvate isomerase activity"/>
    <property type="evidence" value="ECO:0007669"/>
    <property type="project" value="UniProtKB-EC"/>
</dbReference>
<dbReference type="Gene3D" id="1.20.1050.10">
    <property type="match status" value="1"/>
</dbReference>
<dbReference type="InterPro" id="IPR010987">
    <property type="entry name" value="Glutathione-S-Trfase_C-like"/>
</dbReference>
<dbReference type="Pfam" id="PF13409">
    <property type="entry name" value="GST_N_2"/>
    <property type="match status" value="1"/>
</dbReference>
<evidence type="ECO:0000259" key="3">
    <source>
        <dbReference type="PROSITE" id="PS50405"/>
    </source>
</evidence>
<dbReference type="SUPFAM" id="SSF52833">
    <property type="entry name" value="Thioredoxin-like"/>
    <property type="match status" value="1"/>
</dbReference>
<name>A0A841LCI8_9SPHN</name>
<dbReference type="SFLD" id="SFLDG00358">
    <property type="entry name" value="Main_(cytGST)"/>
    <property type="match status" value="1"/>
</dbReference>
<keyword evidence="5" id="KW-1185">Reference proteome</keyword>
<feature type="domain" description="GST N-terminal" evidence="2">
    <location>
        <begin position="1"/>
        <end position="80"/>
    </location>
</feature>
<evidence type="ECO:0000256" key="1">
    <source>
        <dbReference type="ARBA" id="ARBA00010007"/>
    </source>
</evidence>
<dbReference type="PANTHER" id="PTHR42673:SF4">
    <property type="entry name" value="MALEYLACETOACETATE ISOMERASE"/>
    <property type="match status" value="1"/>
</dbReference>
<dbReference type="RefSeq" id="WP_184198243.1">
    <property type="nucleotide sequence ID" value="NZ_JACIIV010000010.1"/>
</dbReference>
<evidence type="ECO:0000313" key="5">
    <source>
        <dbReference type="Proteomes" id="UP000538147"/>
    </source>
</evidence>